<organism evidence="1 2">
    <name type="scientific">Panicum virgatum</name>
    <name type="common">Blackwell switchgrass</name>
    <dbReference type="NCBI Taxonomy" id="38727"/>
    <lineage>
        <taxon>Eukaryota</taxon>
        <taxon>Viridiplantae</taxon>
        <taxon>Streptophyta</taxon>
        <taxon>Embryophyta</taxon>
        <taxon>Tracheophyta</taxon>
        <taxon>Spermatophyta</taxon>
        <taxon>Magnoliopsida</taxon>
        <taxon>Liliopsida</taxon>
        <taxon>Poales</taxon>
        <taxon>Poaceae</taxon>
        <taxon>PACMAD clade</taxon>
        <taxon>Panicoideae</taxon>
        <taxon>Panicodae</taxon>
        <taxon>Paniceae</taxon>
        <taxon>Panicinae</taxon>
        <taxon>Panicum</taxon>
        <taxon>Panicum sect. Hiantes</taxon>
    </lineage>
</organism>
<gene>
    <name evidence="1" type="ORF">PVAP13_1NG337919</name>
</gene>
<dbReference type="EMBL" id="CM029038">
    <property type="protein sequence ID" value="KAG2652234.1"/>
    <property type="molecule type" value="Genomic_DNA"/>
</dbReference>
<name>A0A8T0X4J2_PANVG</name>
<keyword evidence="2" id="KW-1185">Reference proteome</keyword>
<evidence type="ECO:0000313" key="2">
    <source>
        <dbReference type="Proteomes" id="UP000823388"/>
    </source>
</evidence>
<dbReference type="AlphaFoldDB" id="A0A8T0X4J2"/>
<protein>
    <submittedName>
        <fullName evidence="1">Uncharacterized protein</fullName>
    </submittedName>
</protein>
<evidence type="ECO:0000313" key="1">
    <source>
        <dbReference type="EMBL" id="KAG2652234.1"/>
    </source>
</evidence>
<proteinExistence type="predicted"/>
<dbReference type="Proteomes" id="UP000823388">
    <property type="component" value="Chromosome 1N"/>
</dbReference>
<accession>A0A8T0X4J2</accession>
<sequence length="103" mass="12158">MEEMYPGKFNEKNNNSWPKRSAPALVYLISGNTRSTRRARCKWDACLLARRLKWPPYKSWRTVRGLKLFLRARCVHALSKRSITPLLHAAVTLTRRLFFRKTP</sequence>
<comment type="caution">
    <text evidence="1">The sequence shown here is derived from an EMBL/GenBank/DDBJ whole genome shotgun (WGS) entry which is preliminary data.</text>
</comment>
<reference evidence="1 2" key="1">
    <citation type="submission" date="2020-05" db="EMBL/GenBank/DDBJ databases">
        <title>WGS assembly of Panicum virgatum.</title>
        <authorList>
            <person name="Lovell J.T."/>
            <person name="Jenkins J."/>
            <person name="Shu S."/>
            <person name="Juenger T.E."/>
            <person name="Schmutz J."/>
        </authorList>
    </citation>
    <scope>NUCLEOTIDE SEQUENCE [LARGE SCALE GENOMIC DNA]</scope>
    <source>
        <strain evidence="2">cv. AP13</strain>
    </source>
</reference>